<name>A0A6V8SBU7_9CLOT</name>
<keyword evidence="3" id="KW-0804">Transcription</keyword>
<dbReference type="InterPro" id="IPR009057">
    <property type="entry name" value="Homeodomain-like_sf"/>
</dbReference>
<dbReference type="PROSITE" id="PS01124">
    <property type="entry name" value="HTH_ARAC_FAMILY_2"/>
    <property type="match status" value="1"/>
</dbReference>
<evidence type="ECO:0000259" key="4">
    <source>
        <dbReference type="PROSITE" id="PS01124"/>
    </source>
</evidence>
<organism evidence="5 6">
    <name type="scientific">Clostridium fungisolvens</name>
    <dbReference type="NCBI Taxonomy" id="1604897"/>
    <lineage>
        <taxon>Bacteria</taxon>
        <taxon>Bacillati</taxon>
        <taxon>Bacillota</taxon>
        <taxon>Clostridia</taxon>
        <taxon>Eubacteriales</taxon>
        <taxon>Clostridiaceae</taxon>
        <taxon>Clostridium</taxon>
    </lineage>
</organism>
<gene>
    <name evidence="5" type="ORF">bsdtw1_00769</name>
</gene>
<comment type="caution">
    <text evidence="5">The sequence shown here is derived from an EMBL/GenBank/DDBJ whole genome shotgun (WGS) entry which is preliminary data.</text>
</comment>
<dbReference type="Proteomes" id="UP000580568">
    <property type="component" value="Unassembled WGS sequence"/>
</dbReference>
<dbReference type="GO" id="GO:0043565">
    <property type="term" value="F:sequence-specific DNA binding"/>
    <property type="evidence" value="ECO:0007669"/>
    <property type="project" value="InterPro"/>
</dbReference>
<evidence type="ECO:0000256" key="3">
    <source>
        <dbReference type="ARBA" id="ARBA00023163"/>
    </source>
</evidence>
<evidence type="ECO:0000313" key="5">
    <source>
        <dbReference type="EMBL" id="GFP74714.1"/>
    </source>
</evidence>
<dbReference type="PANTHER" id="PTHR43280">
    <property type="entry name" value="ARAC-FAMILY TRANSCRIPTIONAL REGULATOR"/>
    <property type="match status" value="1"/>
</dbReference>
<sequence>MKSNICYDEKLYTMFGINKVKDESSVEIKNTSFEKSEKGLSEYTATDKADIENFNKERTIKQFKLVKELYREDIESAGVTLYELTNMLIKSTLPDHINKMLIYGVIDIFLMFGEYMNSKRDGFKSGDILSTDDIHKILACSDVNEVQAYFLEIYERIRILDNSIKSKSKMKVVYNYILKHFKDPQISLSSISERFNLSNTYVSHMFKKEFGYNVLDLIHRRRIEEAKELLENTGLTVLEISERVGYYNHGTLAKIFKRIEGIKPSEFRELKRKL</sequence>
<evidence type="ECO:0000313" key="6">
    <source>
        <dbReference type="Proteomes" id="UP000580568"/>
    </source>
</evidence>
<dbReference type="Gene3D" id="1.10.10.60">
    <property type="entry name" value="Homeodomain-like"/>
    <property type="match status" value="2"/>
</dbReference>
<protein>
    <recommendedName>
        <fullName evidence="4">HTH araC/xylS-type domain-containing protein</fullName>
    </recommendedName>
</protein>
<evidence type="ECO:0000256" key="2">
    <source>
        <dbReference type="ARBA" id="ARBA00023125"/>
    </source>
</evidence>
<dbReference type="PROSITE" id="PS00041">
    <property type="entry name" value="HTH_ARAC_FAMILY_1"/>
    <property type="match status" value="1"/>
</dbReference>
<keyword evidence="1" id="KW-0805">Transcription regulation</keyword>
<dbReference type="SUPFAM" id="SSF46689">
    <property type="entry name" value="Homeodomain-like"/>
    <property type="match status" value="1"/>
</dbReference>
<keyword evidence="2" id="KW-0238">DNA-binding</keyword>
<reference evidence="5 6" key="1">
    <citation type="submission" date="2020-07" db="EMBL/GenBank/DDBJ databases">
        <title>A new beta-1,3-glucan-decomposing anaerobic bacterium isolated from anoxic soil subjected to biological soil disinfestation.</title>
        <authorList>
            <person name="Ueki A."/>
            <person name="Tonouchi A."/>
        </authorList>
    </citation>
    <scope>NUCLEOTIDE SEQUENCE [LARGE SCALE GENOMIC DNA]</scope>
    <source>
        <strain evidence="5 6">TW1</strain>
    </source>
</reference>
<dbReference type="SMART" id="SM00342">
    <property type="entry name" value="HTH_ARAC"/>
    <property type="match status" value="1"/>
</dbReference>
<evidence type="ECO:0000256" key="1">
    <source>
        <dbReference type="ARBA" id="ARBA00023015"/>
    </source>
</evidence>
<proteinExistence type="predicted"/>
<dbReference type="PANTHER" id="PTHR43280:SF28">
    <property type="entry name" value="HTH-TYPE TRANSCRIPTIONAL ACTIVATOR RHAS"/>
    <property type="match status" value="1"/>
</dbReference>
<dbReference type="InterPro" id="IPR018062">
    <property type="entry name" value="HTH_AraC-typ_CS"/>
</dbReference>
<accession>A0A6V8SBU7</accession>
<dbReference type="Pfam" id="PF12833">
    <property type="entry name" value="HTH_18"/>
    <property type="match status" value="1"/>
</dbReference>
<dbReference type="RefSeq" id="WP_183276263.1">
    <property type="nucleotide sequence ID" value="NZ_BLZR01000001.1"/>
</dbReference>
<dbReference type="GO" id="GO:0003700">
    <property type="term" value="F:DNA-binding transcription factor activity"/>
    <property type="evidence" value="ECO:0007669"/>
    <property type="project" value="InterPro"/>
</dbReference>
<feature type="domain" description="HTH araC/xylS-type" evidence="4">
    <location>
        <begin position="171"/>
        <end position="270"/>
    </location>
</feature>
<dbReference type="AlphaFoldDB" id="A0A6V8SBU7"/>
<keyword evidence="6" id="KW-1185">Reference proteome</keyword>
<dbReference type="EMBL" id="BLZR01000001">
    <property type="protein sequence ID" value="GFP74714.1"/>
    <property type="molecule type" value="Genomic_DNA"/>
</dbReference>
<dbReference type="InterPro" id="IPR018060">
    <property type="entry name" value="HTH_AraC"/>
</dbReference>